<evidence type="ECO:0000313" key="3">
    <source>
        <dbReference type="Proteomes" id="UP001595443"/>
    </source>
</evidence>
<feature type="chain" id="PRO_5045219211" description="Glycosyl hydrolase catalytic core" evidence="1">
    <location>
        <begin position="26"/>
        <end position="574"/>
    </location>
</feature>
<name>A0ABV7ACB9_9RHOB</name>
<dbReference type="InterPro" id="IPR051923">
    <property type="entry name" value="Glycosyl_Hydrolase_39"/>
</dbReference>
<dbReference type="PANTHER" id="PTHR12631:SF10">
    <property type="entry name" value="BETA-XYLOSIDASE-LIKE PROTEIN-RELATED"/>
    <property type="match status" value="1"/>
</dbReference>
<evidence type="ECO:0008006" key="4">
    <source>
        <dbReference type="Google" id="ProtNLM"/>
    </source>
</evidence>
<dbReference type="EMBL" id="JBHRSK010000002">
    <property type="protein sequence ID" value="MFC2966696.1"/>
    <property type="molecule type" value="Genomic_DNA"/>
</dbReference>
<dbReference type="RefSeq" id="WP_377831129.1">
    <property type="nucleotide sequence ID" value="NZ_JBHRSK010000002.1"/>
</dbReference>
<comment type="caution">
    <text evidence="2">The sequence shown here is derived from an EMBL/GenBank/DDBJ whole genome shotgun (WGS) entry which is preliminary data.</text>
</comment>
<dbReference type="PANTHER" id="PTHR12631">
    <property type="entry name" value="ALPHA-L-IDURONIDASE"/>
    <property type="match status" value="1"/>
</dbReference>
<organism evidence="2 3">
    <name type="scientific">Acidimangrovimonas pyrenivorans</name>
    <dbReference type="NCBI Taxonomy" id="2030798"/>
    <lineage>
        <taxon>Bacteria</taxon>
        <taxon>Pseudomonadati</taxon>
        <taxon>Pseudomonadota</taxon>
        <taxon>Alphaproteobacteria</taxon>
        <taxon>Rhodobacterales</taxon>
        <taxon>Paracoccaceae</taxon>
        <taxon>Acidimangrovimonas</taxon>
    </lineage>
</organism>
<protein>
    <recommendedName>
        <fullName evidence="4">Glycosyl hydrolase catalytic core</fullName>
    </recommendedName>
</protein>
<dbReference type="InterPro" id="IPR017853">
    <property type="entry name" value="GH"/>
</dbReference>
<keyword evidence="1" id="KW-0732">Signal</keyword>
<accession>A0ABV7ACB9</accession>
<reference evidence="3" key="1">
    <citation type="journal article" date="2019" name="Int. J. Syst. Evol. Microbiol.">
        <title>The Global Catalogue of Microorganisms (GCM) 10K type strain sequencing project: providing services to taxonomists for standard genome sequencing and annotation.</title>
        <authorList>
            <consortium name="The Broad Institute Genomics Platform"/>
            <consortium name="The Broad Institute Genome Sequencing Center for Infectious Disease"/>
            <person name="Wu L."/>
            <person name="Ma J."/>
        </authorList>
    </citation>
    <scope>NUCLEOTIDE SEQUENCE [LARGE SCALE GENOMIC DNA]</scope>
    <source>
        <strain evidence="3">KCTC 62192</strain>
    </source>
</reference>
<gene>
    <name evidence="2" type="ORF">ACFOES_01185</name>
</gene>
<keyword evidence="3" id="KW-1185">Reference proteome</keyword>
<proteinExistence type="predicted"/>
<evidence type="ECO:0000313" key="2">
    <source>
        <dbReference type="EMBL" id="MFC2966696.1"/>
    </source>
</evidence>
<feature type="signal peptide" evidence="1">
    <location>
        <begin position="1"/>
        <end position="25"/>
    </location>
</feature>
<dbReference type="Gene3D" id="3.20.20.80">
    <property type="entry name" value="Glycosidases"/>
    <property type="match status" value="1"/>
</dbReference>
<evidence type="ECO:0000256" key="1">
    <source>
        <dbReference type="SAM" id="SignalP"/>
    </source>
</evidence>
<dbReference type="SUPFAM" id="SSF51445">
    <property type="entry name" value="(Trans)glycosidases"/>
    <property type="match status" value="1"/>
</dbReference>
<sequence>MIRRYFLPLLLGAALPLAAAAPAAALDLRGPALAADSNFGQGWSPEMLAAAQGLGVRALRDAVYWSLVERDGEFHFDRKRTSYPDKVAAAGLRMSLVVNNGHPDYDDGKTPHSKRAVAAFARDAAETVKRFPVIDSVEVGNEFNSANFVDGPVKEGGLSQRVAYYAALLKATHDAVKAARPEVRILGGGVHSIPVGYLQRLFALGAAADMDALALHPYSTPPEQLARQIAVLRRLPQAAEMPIEVTEFGTTDAAAAPGFLLRNYCQMALSGVSRAVWFPLNARGDGLEPLVDDTGAATPTGRAYATAARLLEGKPVSDAAPDPFTYACQFGDRALVIWGAPRALHLGRSDLQAFDPSGAPLAPSLLQLSETDPILVTGESPFVLGTDVTLGPQRLIADSYDQYAFPGGRTEDGFDRYVLAGGKRVELEMRPGQEAPGRPWTPYLAAADNPWVRLQARSLLPGGSSDRPEMIVQSFTAPHAMTLRAEARFTPAQRSADGIEVTVALNDRVLFRGVGKDPQVFDGKPLTLKAGDTLSFTVGPNGNAKGDVTAYRITLRRAAPAEGTAAGTGSGPAD</sequence>
<dbReference type="Proteomes" id="UP001595443">
    <property type="component" value="Unassembled WGS sequence"/>
</dbReference>